<comment type="caution">
    <text evidence="3">The sequence shown here is derived from an EMBL/GenBank/DDBJ whole genome shotgun (WGS) entry which is preliminary data.</text>
</comment>
<dbReference type="Pfam" id="PF05649">
    <property type="entry name" value="Peptidase_M13_N"/>
    <property type="match status" value="1"/>
</dbReference>
<dbReference type="Gene3D" id="1.10.1380.10">
    <property type="entry name" value="Neutral endopeptidase , domain2"/>
    <property type="match status" value="1"/>
</dbReference>
<dbReference type="PANTHER" id="PTHR11733">
    <property type="entry name" value="ZINC METALLOPROTEASE FAMILY M13 NEPRILYSIN-RELATED"/>
    <property type="match status" value="1"/>
</dbReference>
<sequence length="107" mass="12562">DKYIKVISGKAKRKPRWEECVKSVTSSLPFAIGSAYVSNYFKEHAKHTADDIFVYIRAQFQRILQNVDWMDEETRKKALVKLNTINPKIGYMPDLLNQNKLDDFHKE</sequence>
<dbReference type="InterPro" id="IPR000718">
    <property type="entry name" value="Peptidase_M13"/>
</dbReference>
<dbReference type="InterPro" id="IPR042089">
    <property type="entry name" value="Peptidase_M13_dom_2"/>
</dbReference>
<dbReference type="PANTHER" id="PTHR11733:SF224">
    <property type="entry name" value="NEPRILYSIN-2"/>
    <property type="match status" value="1"/>
</dbReference>
<evidence type="ECO:0000313" key="3">
    <source>
        <dbReference type="EMBL" id="CAL4070042.1"/>
    </source>
</evidence>
<feature type="non-terminal residue" evidence="3">
    <location>
        <position position="1"/>
    </location>
</feature>
<gene>
    <name evidence="3" type="ORF">MNOR_LOCUS8164</name>
</gene>
<dbReference type="GO" id="GO:0016485">
    <property type="term" value="P:protein processing"/>
    <property type="evidence" value="ECO:0007669"/>
    <property type="project" value="TreeGrafter"/>
</dbReference>
<feature type="non-terminal residue" evidence="3">
    <location>
        <position position="107"/>
    </location>
</feature>
<evidence type="ECO:0000313" key="4">
    <source>
        <dbReference type="Proteomes" id="UP001497623"/>
    </source>
</evidence>
<comment type="similarity">
    <text evidence="1">Belongs to the peptidase M13 family.</text>
</comment>
<dbReference type="GO" id="GO:0004222">
    <property type="term" value="F:metalloendopeptidase activity"/>
    <property type="evidence" value="ECO:0007669"/>
    <property type="project" value="InterPro"/>
</dbReference>
<dbReference type="GO" id="GO:0005886">
    <property type="term" value="C:plasma membrane"/>
    <property type="evidence" value="ECO:0007669"/>
    <property type="project" value="TreeGrafter"/>
</dbReference>
<dbReference type="EMBL" id="CAXKWB010003732">
    <property type="protein sequence ID" value="CAL4070042.1"/>
    <property type="molecule type" value="Genomic_DNA"/>
</dbReference>
<organism evidence="3 4">
    <name type="scientific">Meganyctiphanes norvegica</name>
    <name type="common">Northern krill</name>
    <name type="synonym">Thysanopoda norvegica</name>
    <dbReference type="NCBI Taxonomy" id="48144"/>
    <lineage>
        <taxon>Eukaryota</taxon>
        <taxon>Metazoa</taxon>
        <taxon>Ecdysozoa</taxon>
        <taxon>Arthropoda</taxon>
        <taxon>Crustacea</taxon>
        <taxon>Multicrustacea</taxon>
        <taxon>Malacostraca</taxon>
        <taxon>Eumalacostraca</taxon>
        <taxon>Eucarida</taxon>
        <taxon>Euphausiacea</taxon>
        <taxon>Euphausiidae</taxon>
        <taxon>Meganyctiphanes</taxon>
    </lineage>
</organism>
<reference evidence="3 4" key="1">
    <citation type="submission" date="2024-05" db="EMBL/GenBank/DDBJ databases">
        <authorList>
            <person name="Wallberg A."/>
        </authorList>
    </citation>
    <scope>NUCLEOTIDE SEQUENCE [LARGE SCALE GENOMIC DNA]</scope>
</reference>
<dbReference type="AlphaFoldDB" id="A0AAV2Q856"/>
<proteinExistence type="inferred from homology"/>
<name>A0AAV2Q856_MEGNR</name>
<keyword evidence="4" id="KW-1185">Reference proteome</keyword>
<evidence type="ECO:0000256" key="1">
    <source>
        <dbReference type="ARBA" id="ARBA00007357"/>
    </source>
</evidence>
<dbReference type="Proteomes" id="UP001497623">
    <property type="component" value="Unassembled WGS sequence"/>
</dbReference>
<protein>
    <recommendedName>
        <fullName evidence="2">Peptidase M13 N-terminal domain-containing protein</fullName>
    </recommendedName>
</protein>
<dbReference type="PROSITE" id="PS51885">
    <property type="entry name" value="NEPRILYSIN"/>
    <property type="match status" value="1"/>
</dbReference>
<dbReference type="InterPro" id="IPR008753">
    <property type="entry name" value="Peptidase_M13_N"/>
</dbReference>
<accession>A0AAV2Q856</accession>
<evidence type="ECO:0000259" key="2">
    <source>
        <dbReference type="Pfam" id="PF05649"/>
    </source>
</evidence>
<feature type="domain" description="Peptidase M13 N-terminal" evidence="2">
    <location>
        <begin position="3"/>
        <end position="91"/>
    </location>
</feature>
<dbReference type="SUPFAM" id="SSF55486">
    <property type="entry name" value="Metalloproteases ('zincins'), catalytic domain"/>
    <property type="match status" value="1"/>
</dbReference>